<feature type="region of interest" description="Disordered" evidence="1">
    <location>
        <begin position="1"/>
        <end position="27"/>
    </location>
</feature>
<keyword evidence="2" id="KW-0472">Membrane</keyword>
<keyword evidence="4" id="KW-1185">Reference proteome</keyword>
<protein>
    <submittedName>
        <fullName evidence="3">Uncharacterized protein</fullName>
    </submittedName>
</protein>
<feature type="transmembrane region" description="Helical" evidence="2">
    <location>
        <begin position="229"/>
        <end position="248"/>
    </location>
</feature>
<feature type="transmembrane region" description="Helical" evidence="2">
    <location>
        <begin position="188"/>
        <end position="209"/>
    </location>
</feature>
<evidence type="ECO:0000313" key="4">
    <source>
        <dbReference type="Proteomes" id="UP000642748"/>
    </source>
</evidence>
<comment type="caution">
    <text evidence="3">The sequence shown here is derived from an EMBL/GenBank/DDBJ whole genome shotgun (WGS) entry which is preliminary data.</text>
</comment>
<reference evidence="3" key="1">
    <citation type="submission" date="2021-01" db="EMBL/GenBank/DDBJ databases">
        <title>Whole genome shotgun sequence of Rugosimonospora africana NBRC 104875.</title>
        <authorList>
            <person name="Komaki H."/>
            <person name="Tamura T."/>
        </authorList>
    </citation>
    <scope>NUCLEOTIDE SEQUENCE</scope>
    <source>
        <strain evidence="3">NBRC 104875</strain>
    </source>
</reference>
<keyword evidence="2" id="KW-1133">Transmembrane helix</keyword>
<sequence length="340" mass="35482">MASTRPETNRETGPETRPQTGSETGRDTVRRALGRIWSADLPVARVAYVTAAAVFTSGLVHLGVLLVSGGSWEGPLSMRKAMTFGLSFGLTLATVVWATSFLTMPRRSRGWLLGAFTVVCVVEPALVTMQAWRGVPSHFNFETGFDTAVSMSLAIGGAVIILTAVGFTVAAMVGGAAMARSMRVAVRFGFVILLVALATGAVMIARGVAQARTGHAQVAYTTAGALKPLHAVAMHAILVVPGLAWLLRFTNWSEARRVRLVWTAIASYAVLTVVVGVEVFAGISPLNAPPVPAALSLVAVVALACIGGVALSAVLRESRRRTGVPAGASPGDEQPVREIG</sequence>
<organism evidence="3 4">
    <name type="scientific">Rugosimonospora africana</name>
    <dbReference type="NCBI Taxonomy" id="556532"/>
    <lineage>
        <taxon>Bacteria</taxon>
        <taxon>Bacillati</taxon>
        <taxon>Actinomycetota</taxon>
        <taxon>Actinomycetes</taxon>
        <taxon>Micromonosporales</taxon>
        <taxon>Micromonosporaceae</taxon>
        <taxon>Rugosimonospora</taxon>
    </lineage>
</organism>
<evidence type="ECO:0000256" key="2">
    <source>
        <dbReference type="SAM" id="Phobius"/>
    </source>
</evidence>
<gene>
    <name evidence="3" type="ORF">Raf01_62530</name>
</gene>
<dbReference type="RefSeq" id="WP_203921617.1">
    <property type="nucleotide sequence ID" value="NZ_BONZ01000062.1"/>
</dbReference>
<feature type="transmembrane region" description="Helical" evidence="2">
    <location>
        <begin position="46"/>
        <end position="69"/>
    </location>
</feature>
<evidence type="ECO:0000313" key="3">
    <source>
        <dbReference type="EMBL" id="GIH18081.1"/>
    </source>
</evidence>
<accession>A0A8J3R0Q1</accession>
<proteinExistence type="predicted"/>
<dbReference type="Proteomes" id="UP000642748">
    <property type="component" value="Unassembled WGS sequence"/>
</dbReference>
<feature type="transmembrane region" description="Helical" evidence="2">
    <location>
        <begin position="260"/>
        <end position="281"/>
    </location>
</feature>
<evidence type="ECO:0000256" key="1">
    <source>
        <dbReference type="SAM" id="MobiDB-lite"/>
    </source>
</evidence>
<keyword evidence="2" id="KW-0812">Transmembrane</keyword>
<feature type="transmembrane region" description="Helical" evidence="2">
    <location>
        <begin position="111"/>
        <end position="132"/>
    </location>
</feature>
<dbReference type="AlphaFoldDB" id="A0A8J3R0Q1"/>
<feature type="transmembrane region" description="Helical" evidence="2">
    <location>
        <begin position="81"/>
        <end position="104"/>
    </location>
</feature>
<dbReference type="EMBL" id="BONZ01000062">
    <property type="protein sequence ID" value="GIH18081.1"/>
    <property type="molecule type" value="Genomic_DNA"/>
</dbReference>
<feature type="transmembrane region" description="Helical" evidence="2">
    <location>
        <begin position="293"/>
        <end position="315"/>
    </location>
</feature>
<name>A0A8J3R0Q1_9ACTN</name>
<feature type="transmembrane region" description="Helical" evidence="2">
    <location>
        <begin position="152"/>
        <end position="176"/>
    </location>
</feature>